<keyword evidence="9" id="KW-1185">Reference proteome</keyword>
<evidence type="ECO:0000256" key="4">
    <source>
        <dbReference type="ARBA" id="ARBA00022729"/>
    </source>
</evidence>
<dbReference type="GO" id="GO:0051033">
    <property type="term" value="F:RNA transmembrane transporter activity"/>
    <property type="evidence" value="ECO:0007669"/>
    <property type="project" value="TreeGrafter"/>
</dbReference>
<evidence type="ECO:0000256" key="6">
    <source>
        <dbReference type="ARBA" id="ARBA00023136"/>
    </source>
</evidence>
<evidence type="ECO:0000256" key="5">
    <source>
        <dbReference type="ARBA" id="ARBA00022989"/>
    </source>
</evidence>
<name>A0A183AM65_9TREM</name>
<dbReference type="GO" id="GO:0005886">
    <property type="term" value="C:plasma membrane"/>
    <property type="evidence" value="ECO:0007669"/>
    <property type="project" value="TreeGrafter"/>
</dbReference>
<evidence type="ECO:0000256" key="2">
    <source>
        <dbReference type="ARBA" id="ARBA00006618"/>
    </source>
</evidence>
<dbReference type="GO" id="GO:0003725">
    <property type="term" value="F:double-stranded RNA binding"/>
    <property type="evidence" value="ECO:0007669"/>
    <property type="project" value="TreeGrafter"/>
</dbReference>
<dbReference type="Pfam" id="PF13965">
    <property type="entry name" value="SID-1_RNA_chan"/>
    <property type="match status" value="1"/>
</dbReference>
<reference evidence="10" key="1">
    <citation type="submission" date="2016-06" db="UniProtKB">
        <authorList>
            <consortium name="WormBaseParasite"/>
        </authorList>
    </citation>
    <scope>IDENTIFICATION</scope>
</reference>
<keyword evidence="7" id="KW-0325">Glycoprotein</keyword>
<keyword evidence="6" id="KW-0472">Membrane</keyword>
<evidence type="ECO:0000256" key="3">
    <source>
        <dbReference type="ARBA" id="ARBA00022692"/>
    </source>
</evidence>
<evidence type="ECO:0000256" key="7">
    <source>
        <dbReference type="ARBA" id="ARBA00023180"/>
    </source>
</evidence>
<dbReference type="EMBL" id="UZAN01045455">
    <property type="protein sequence ID" value="VDP82655.1"/>
    <property type="molecule type" value="Genomic_DNA"/>
</dbReference>
<dbReference type="AlphaFoldDB" id="A0A183AM65"/>
<evidence type="ECO:0000256" key="1">
    <source>
        <dbReference type="ARBA" id="ARBA00004141"/>
    </source>
</evidence>
<organism evidence="10">
    <name type="scientific">Echinostoma caproni</name>
    <dbReference type="NCBI Taxonomy" id="27848"/>
    <lineage>
        <taxon>Eukaryota</taxon>
        <taxon>Metazoa</taxon>
        <taxon>Spiralia</taxon>
        <taxon>Lophotrochozoa</taxon>
        <taxon>Platyhelminthes</taxon>
        <taxon>Trematoda</taxon>
        <taxon>Digenea</taxon>
        <taxon>Plagiorchiida</taxon>
        <taxon>Echinostomata</taxon>
        <taxon>Echinostomatoidea</taxon>
        <taxon>Echinostomatidae</taxon>
        <taxon>Echinostoma</taxon>
    </lineage>
</organism>
<protein>
    <submittedName>
        <fullName evidence="10">Secreted protein</fullName>
    </submittedName>
</protein>
<comment type="subcellular location">
    <subcellularLocation>
        <location evidence="1">Membrane</location>
        <topology evidence="1">Multi-pass membrane protein</topology>
    </subcellularLocation>
</comment>
<evidence type="ECO:0000313" key="8">
    <source>
        <dbReference type="EMBL" id="VDP82655.1"/>
    </source>
</evidence>
<keyword evidence="4" id="KW-0732">Signal</keyword>
<dbReference type="PANTHER" id="PTHR12185">
    <property type="entry name" value="SID1 TRANSMEMBRANE FAMILY MEMEBER"/>
    <property type="match status" value="1"/>
</dbReference>
<accession>A0A183AM65</accession>
<dbReference type="Proteomes" id="UP000272942">
    <property type="component" value="Unassembled WGS sequence"/>
</dbReference>
<dbReference type="GO" id="GO:0005764">
    <property type="term" value="C:lysosome"/>
    <property type="evidence" value="ECO:0007669"/>
    <property type="project" value="TreeGrafter"/>
</dbReference>
<evidence type="ECO:0000313" key="9">
    <source>
        <dbReference type="Proteomes" id="UP000272942"/>
    </source>
</evidence>
<reference evidence="8 9" key="2">
    <citation type="submission" date="2018-11" db="EMBL/GenBank/DDBJ databases">
        <authorList>
            <consortium name="Pathogen Informatics"/>
        </authorList>
    </citation>
    <scope>NUCLEOTIDE SEQUENCE [LARGE SCALE GENOMIC DNA]</scope>
    <source>
        <strain evidence="8 9">Egypt</strain>
    </source>
</reference>
<proteinExistence type="inferred from homology"/>
<gene>
    <name evidence="8" type="ORF">ECPE_LOCUS8050</name>
</gene>
<evidence type="ECO:0000313" key="10">
    <source>
        <dbReference type="WBParaSite" id="ECPE_0000807201-mRNA-1"/>
    </source>
</evidence>
<comment type="similarity">
    <text evidence="2">Belongs to the SID1 family.</text>
</comment>
<dbReference type="OrthoDB" id="416618at2759"/>
<keyword evidence="5" id="KW-1133">Transmembrane helix</keyword>
<dbReference type="WBParaSite" id="ECPE_0000807201-mRNA-1">
    <property type="protein sequence ID" value="ECPE_0000807201-mRNA-1"/>
    <property type="gene ID" value="ECPE_0000807201"/>
</dbReference>
<sequence length="110" mass="12547">MTLRCHVGFLSHARCLFCSLAVRLRSTGSLVFISKMNTAISLFLYTIEQVTPAQSRALNQPCLVLSFYDAHDIWHFMSAISMFFSFLVSKFLDVLPFTKVRNISLFLVFA</sequence>
<dbReference type="InterPro" id="IPR025958">
    <property type="entry name" value="SID1_TM_fam"/>
</dbReference>
<keyword evidence="3" id="KW-0812">Transmembrane</keyword>
<dbReference type="PANTHER" id="PTHR12185:SF14">
    <property type="entry name" value="CHOLESTEROL UPTAKE PROTEIN 1"/>
    <property type="match status" value="1"/>
</dbReference>